<comment type="cofactor">
    <cofactor evidence="19 22">
        <name>heme b</name>
        <dbReference type="ChEBI" id="CHEBI:60344"/>
    </cofactor>
    <text evidence="19 22">Binds 1 heme b (iron(II)-protoporphyrin IX) group per subunit.</text>
</comment>
<evidence type="ECO:0000256" key="23">
    <source>
        <dbReference type="SAM" id="MobiDB-lite"/>
    </source>
</evidence>
<evidence type="ECO:0000256" key="9">
    <source>
        <dbReference type="ARBA" id="ARBA00022723"/>
    </source>
</evidence>
<dbReference type="GO" id="GO:0042744">
    <property type="term" value="P:hydrogen peroxide catabolic process"/>
    <property type="evidence" value="ECO:0007669"/>
    <property type="project" value="UniProtKB-KW"/>
</dbReference>
<dbReference type="Pfam" id="PF00141">
    <property type="entry name" value="peroxidase"/>
    <property type="match status" value="1"/>
</dbReference>
<evidence type="ECO:0000256" key="11">
    <source>
        <dbReference type="ARBA" id="ARBA00022837"/>
    </source>
</evidence>
<feature type="binding site" evidence="19">
    <location>
        <position position="256"/>
    </location>
    <ligand>
        <name>Ca(2+)</name>
        <dbReference type="ChEBI" id="CHEBI:29108"/>
        <label>2</label>
    </ligand>
</feature>
<feature type="chain" id="PRO_5043107644" description="Peroxidase" evidence="22">
    <location>
        <begin position="28"/>
        <end position="363"/>
    </location>
</feature>
<dbReference type="SUPFAM" id="SSF48113">
    <property type="entry name" value="Heme-dependent peroxidases"/>
    <property type="match status" value="1"/>
</dbReference>
<dbReference type="Gene3D" id="1.10.520.10">
    <property type="match status" value="1"/>
</dbReference>
<keyword evidence="16 22" id="KW-0376">Hydrogen peroxide</keyword>
<evidence type="ECO:0000256" key="17">
    <source>
        <dbReference type="PIRSR" id="PIRSR600823-1"/>
    </source>
</evidence>
<dbReference type="InterPro" id="IPR002016">
    <property type="entry name" value="Haem_peroxidase"/>
</dbReference>
<evidence type="ECO:0000256" key="8">
    <source>
        <dbReference type="ARBA" id="ARBA00022617"/>
    </source>
</evidence>
<evidence type="ECO:0000256" key="5">
    <source>
        <dbReference type="ARBA" id="ARBA00012313"/>
    </source>
</evidence>
<feature type="signal peptide" evidence="22">
    <location>
        <begin position="1"/>
        <end position="27"/>
    </location>
</feature>
<evidence type="ECO:0000256" key="21">
    <source>
        <dbReference type="PIRSR" id="PIRSR600823-5"/>
    </source>
</evidence>
<feature type="site" description="Transition state stabilizer" evidence="20">
    <location>
        <position position="78"/>
    </location>
</feature>
<protein>
    <recommendedName>
        <fullName evidence="5 22">Peroxidase</fullName>
        <ecNumber evidence="5 22">1.11.1.7</ecNumber>
    </recommendedName>
</protein>
<dbReference type="PRINTS" id="PR00461">
    <property type="entry name" value="PLPEROXIDASE"/>
</dbReference>
<dbReference type="PRINTS" id="PR00458">
    <property type="entry name" value="PEROXIDASE"/>
</dbReference>
<keyword evidence="14 21" id="KW-1015">Disulfide bond</keyword>
<evidence type="ECO:0000256" key="19">
    <source>
        <dbReference type="PIRSR" id="PIRSR600823-3"/>
    </source>
</evidence>
<feature type="binding site" description="axial binding residue" evidence="19">
    <location>
        <position position="204"/>
    </location>
    <ligand>
        <name>heme b</name>
        <dbReference type="ChEBI" id="CHEBI:60344"/>
    </ligand>
    <ligandPart>
        <name>Fe</name>
        <dbReference type="ChEBI" id="CHEBI:18248"/>
    </ligandPart>
</feature>
<evidence type="ECO:0000256" key="4">
    <source>
        <dbReference type="ARBA" id="ARBA00006873"/>
    </source>
</evidence>
<evidence type="ECO:0000259" key="24">
    <source>
        <dbReference type="PROSITE" id="PS50873"/>
    </source>
</evidence>
<dbReference type="PROSITE" id="PS50873">
    <property type="entry name" value="PEROXIDASE_4"/>
    <property type="match status" value="1"/>
</dbReference>
<dbReference type="GO" id="GO:0005576">
    <property type="term" value="C:extracellular region"/>
    <property type="evidence" value="ECO:0007669"/>
    <property type="project" value="UniProtKB-SubCell"/>
</dbReference>
<keyword evidence="12 22" id="KW-0560">Oxidoreductase</keyword>
<dbReference type="InterPro" id="IPR010255">
    <property type="entry name" value="Haem_peroxidase_sf"/>
</dbReference>
<organism evidence="25 26">
    <name type="scientific">Lithocarpus litseifolius</name>
    <dbReference type="NCBI Taxonomy" id="425828"/>
    <lineage>
        <taxon>Eukaryota</taxon>
        <taxon>Viridiplantae</taxon>
        <taxon>Streptophyta</taxon>
        <taxon>Embryophyta</taxon>
        <taxon>Tracheophyta</taxon>
        <taxon>Spermatophyta</taxon>
        <taxon>Magnoliopsida</taxon>
        <taxon>eudicotyledons</taxon>
        <taxon>Gunneridae</taxon>
        <taxon>Pentapetalae</taxon>
        <taxon>rosids</taxon>
        <taxon>fabids</taxon>
        <taxon>Fagales</taxon>
        <taxon>Fagaceae</taxon>
        <taxon>Lithocarpus</taxon>
    </lineage>
</organism>
<feature type="binding site" evidence="19">
    <location>
        <position position="92"/>
    </location>
    <ligand>
        <name>Ca(2+)</name>
        <dbReference type="ChEBI" id="CHEBI:29108"/>
        <label>1</label>
    </ligand>
</feature>
<dbReference type="AlphaFoldDB" id="A0AAW2DH97"/>
<name>A0AAW2DH97_9ROSI</name>
<evidence type="ECO:0000256" key="10">
    <source>
        <dbReference type="ARBA" id="ARBA00022729"/>
    </source>
</evidence>
<dbReference type="CDD" id="cd00693">
    <property type="entry name" value="secretory_peroxidase"/>
    <property type="match status" value="1"/>
</dbReference>
<evidence type="ECO:0000256" key="20">
    <source>
        <dbReference type="PIRSR" id="PIRSR600823-4"/>
    </source>
</evidence>
<keyword evidence="13 19" id="KW-0408">Iron</keyword>
<dbReference type="InterPro" id="IPR033905">
    <property type="entry name" value="Secretory_peroxidase"/>
</dbReference>
<comment type="subcellular location">
    <subcellularLocation>
        <location evidence="3 22">Secreted</location>
    </subcellularLocation>
</comment>
<evidence type="ECO:0000256" key="13">
    <source>
        <dbReference type="ARBA" id="ARBA00023004"/>
    </source>
</evidence>
<sequence>MMKKCCYLTIFVLLVHLELLAIEPVNATAKRVVVPQNPADYLSLTYYLNKCPDAEGIIQQKVGAWIQRDFTLAASLIRLHFHDCAVRGCDASILLNYKGSQRSSYVSSTLRGFQVIDDIKAELEKRCPRTVSCSDILTAVARDATVFTGGPFWEVPFGRKDGRISLAKEAEVVPQGHENVTALIEFFQTKGLNILDLVTLSGAHTIGRCTCGTILYRLYSFNGTKNPDPSLNTSYLNLLKKRCKRSTDLVYLDAITPETFDTVFYTNLQRKVGLLTTDQELYSDQRTLPFVEAMASQPFLFQNQLIVSMTNLGNVQVLIGNEGEREIGRERVFLGRDGRASCKGKAKHREAERRERKGQSIGF</sequence>
<dbReference type="EMBL" id="JAZDWU010000003">
    <property type="protein sequence ID" value="KAL0009584.1"/>
    <property type="molecule type" value="Genomic_DNA"/>
</dbReference>
<keyword evidence="26" id="KW-1185">Reference proteome</keyword>
<evidence type="ECO:0000313" key="25">
    <source>
        <dbReference type="EMBL" id="KAL0009584.1"/>
    </source>
</evidence>
<evidence type="ECO:0000256" key="18">
    <source>
        <dbReference type="PIRSR" id="PIRSR600823-2"/>
    </source>
</evidence>
<feature type="binding site" evidence="19">
    <location>
        <position position="90"/>
    </location>
    <ligand>
        <name>Ca(2+)</name>
        <dbReference type="ChEBI" id="CHEBI:29108"/>
        <label>1</label>
    </ligand>
</feature>
<feature type="disulfide bond" evidence="21">
    <location>
        <begin position="211"/>
        <end position="243"/>
    </location>
</feature>
<comment type="function">
    <text evidence="2">Removal of H(2)O(2), oxidation of toxic reductants, biosynthesis and degradation of lignin, suberization, auxin catabolism, response to environmental stresses such as wounding, pathogen attack and oxidative stress. These functions might be dependent on each isozyme/isoform in each plant tissue.</text>
</comment>
<evidence type="ECO:0000256" key="2">
    <source>
        <dbReference type="ARBA" id="ARBA00002322"/>
    </source>
</evidence>
<feature type="binding site" evidence="19">
    <location>
        <position position="88"/>
    </location>
    <ligand>
        <name>Ca(2+)</name>
        <dbReference type="ChEBI" id="CHEBI:29108"/>
        <label>1</label>
    </ligand>
</feature>
<evidence type="ECO:0000256" key="14">
    <source>
        <dbReference type="ARBA" id="ARBA00023157"/>
    </source>
</evidence>
<dbReference type="FunFam" id="1.10.520.10:FF:000006">
    <property type="entry name" value="Peroxidase"/>
    <property type="match status" value="1"/>
</dbReference>
<comment type="caution">
    <text evidence="25">The sequence shown here is derived from an EMBL/GenBank/DDBJ whole genome shotgun (WGS) entry which is preliminary data.</text>
</comment>
<dbReference type="Proteomes" id="UP001459277">
    <property type="component" value="Unassembled WGS sequence"/>
</dbReference>
<dbReference type="InterPro" id="IPR019794">
    <property type="entry name" value="Peroxidases_AS"/>
</dbReference>
<feature type="binding site" evidence="19">
    <location>
        <position position="83"/>
    </location>
    <ligand>
        <name>Ca(2+)</name>
        <dbReference type="ChEBI" id="CHEBI:29108"/>
        <label>1</label>
    </ligand>
</feature>
<feature type="region of interest" description="Disordered" evidence="23">
    <location>
        <begin position="344"/>
        <end position="363"/>
    </location>
</feature>
<feature type="compositionally biased region" description="Basic and acidic residues" evidence="23">
    <location>
        <begin position="349"/>
        <end position="363"/>
    </location>
</feature>
<dbReference type="EC" id="1.11.1.7" evidence="5 22"/>
<dbReference type="GO" id="GO:0140825">
    <property type="term" value="F:lactoperoxidase activity"/>
    <property type="evidence" value="ECO:0007669"/>
    <property type="project" value="UniProtKB-EC"/>
</dbReference>
<evidence type="ECO:0000256" key="16">
    <source>
        <dbReference type="ARBA" id="ARBA00023324"/>
    </source>
</evidence>
<accession>A0AAW2DH97</accession>
<feature type="binding site" evidence="19">
    <location>
        <position position="86"/>
    </location>
    <ligand>
        <name>Ca(2+)</name>
        <dbReference type="ChEBI" id="CHEBI:29108"/>
        <label>1</label>
    </ligand>
</feature>
<feature type="binding site" evidence="19">
    <location>
        <position position="253"/>
    </location>
    <ligand>
        <name>Ca(2+)</name>
        <dbReference type="ChEBI" id="CHEBI:29108"/>
        <label>2</label>
    </ligand>
</feature>
<evidence type="ECO:0000256" key="3">
    <source>
        <dbReference type="ARBA" id="ARBA00004613"/>
    </source>
</evidence>
<feature type="binding site" evidence="19">
    <location>
        <position position="205"/>
    </location>
    <ligand>
        <name>Ca(2+)</name>
        <dbReference type="ChEBI" id="CHEBI:29108"/>
        <label>2</label>
    </ligand>
</feature>
<dbReference type="PROSITE" id="PS00436">
    <property type="entry name" value="PEROXIDASE_2"/>
    <property type="match status" value="1"/>
</dbReference>
<dbReference type="InterPro" id="IPR000823">
    <property type="entry name" value="Peroxidase_pln"/>
</dbReference>
<gene>
    <name evidence="25" type="ORF">SO802_011086</name>
</gene>
<keyword evidence="15" id="KW-0325">Glycoprotein</keyword>
<dbReference type="GO" id="GO:0006979">
    <property type="term" value="P:response to oxidative stress"/>
    <property type="evidence" value="ECO:0007669"/>
    <property type="project" value="UniProtKB-UniRule"/>
</dbReference>
<feature type="binding site" evidence="18">
    <location>
        <position position="174"/>
    </location>
    <ligand>
        <name>substrate</name>
    </ligand>
</feature>
<evidence type="ECO:0000256" key="15">
    <source>
        <dbReference type="ARBA" id="ARBA00023180"/>
    </source>
</evidence>
<keyword evidence="9 19" id="KW-0479">Metal-binding</keyword>
<dbReference type="PROSITE" id="PS00435">
    <property type="entry name" value="PEROXIDASE_1"/>
    <property type="match status" value="1"/>
</dbReference>
<keyword evidence="7 22" id="KW-0575">Peroxidase</keyword>
<keyword evidence="10 22" id="KW-0732">Signal</keyword>
<feature type="disulfide bond" evidence="21">
    <location>
        <begin position="84"/>
        <end position="89"/>
    </location>
</feature>
<evidence type="ECO:0000256" key="6">
    <source>
        <dbReference type="ARBA" id="ARBA00022525"/>
    </source>
</evidence>
<comment type="similarity">
    <text evidence="22">Belongs to the peroxidase family. Classical plant (class III) peroxidase subfamily.</text>
</comment>
<proteinExistence type="inferred from homology"/>
<comment type="cofactor">
    <cofactor evidence="19 22">
        <name>Ca(2+)</name>
        <dbReference type="ChEBI" id="CHEBI:29108"/>
    </cofactor>
    <text evidence="19 22">Binds 2 calcium ions per subunit.</text>
</comment>
<feature type="disulfide bond" evidence="21">
    <location>
        <begin position="51"/>
        <end position="127"/>
    </location>
</feature>
<evidence type="ECO:0000256" key="1">
    <source>
        <dbReference type="ARBA" id="ARBA00000189"/>
    </source>
</evidence>
<keyword evidence="6 22" id="KW-0964">Secreted</keyword>
<dbReference type="PANTHER" id="PTHR31235">
    <property type="entry name" value="PEROXIDASE 25-RELATED"/>
    <property type="match status" value="1"/>
</dbReference>
<dbReference type="GO" id="GO:0046872">
    <property type="term" value="F:metal ion binding"/>
    <property type="evidence" value="ECO:0007669"/>
    <property type="project" value="UniProtKB-UniRule"/>
</dbReference>
<evidence type="ECO:0000256" key="12">
    <source>
        <dbReference type="ARBA" id="ARBA00023002"/>
    </source>
</evidence>
<feature type="active site" description="Proton acceptor" evidence="17">
    <location>
        <position position="82"/>
    </location>
</feature>
<dbReference type="Gene3D" id="1.10.420.10">
    <property type="entry name" value="Peroxidase, domain 2"/>
    <property type="match status" value="1"/>
</dbReference>
<dbReference type="FunFam" id="1.10.420.10:FF:000001">
    <property type="entry name" value="Peroxidase"/>
    <property type="match status" value="1"/>
</dbReference>
<comment type="similarity">
    <text evidence="4">Belongs to the peroxidase family. Ascorbate peroxidase subfamily.</text>
</comment>
<dbReference type="GO" id="GO:0020037">
    <property type="term" value="F:heme binding"/>
    <property type="evidence" value="ECO:0007669"/>
    <property type="project" value="UniProtKB-UniRule"/>
</dbReference>
<evidence type="ECO:0000313" key="26">
    <source>
        <dbReference type="Proteomes" id="UP001459277"/>
    </source>
</evidence>
<keyword evidence="8 22" id="KW-0349">Heme</keyword>
<comment type="catalytic activity">
    <reaction evidence="1 22">
        <text>2 a phenolic donor + H2O2 = 2 a phenolic radical donor + 2 H2O</text>
        <dbReference type="Rhea" id="RHEA:56136"/>
        <dbReference type="ChEBI" id="CHEBI:15377"/>
        <dbReference type="ChEBI" id="CHEBI:16240"/>
        <dbReference type="ChEBI" id="CHEBI:139520"/>
        <dbReference type="ChEBI" id="CHEBI:139521"/>
        <dbReference type="EC" id="1.11.1.7"/>
    </reaction>
</comment>
<feature type="binding site" evidence="19">
    <location>
        <position position="261"/>
    </location>
    <ligand>
        <name>Ca(2+)</name>
        <dbReference type="ChEBI" id="CHEBI:29108"/>
        <label>2</label>
    </ligand>
</feature>
<dbReference type="InterPro" id="IPR019793">
    <property type="entry name" value="Peroxidases_heam-ligand_BS"/>
</dbReference>
<feature type="domain" description="Plant heme peroxidase family profile" evidence="24">
    <location>
        <begin position="41"/>
        <end position="324"/>
    </location>
</feature>
<reference evidence="25 26" key="1">
    <citation type="submission" date="2024-01" db="EMBL/GenBank/DDBJ databases">
        <title>A telomere-to-telomere, gap-free genome of sweet tea (Lithocarpus litseifolius).</title>
        <authorList>
            <person name="Zhou J."/>
        </authorList>
    </citation>
    <scope>NUCLEOTIDE SEQUENCE [LARGE SCALE GENOMIC DNA]</scope>
    <source>
        <strain evidence="25">Zhou-2022a</strain>
        <tissue evidence="25">Leaf</tissue>
    </source>
</reference>
<keyword evidence="11 19" id="KW-0106">Calcium</keyword>
<evidence type="ECO:0000256" key="7">
    <source>
        <dbReference type="ARBA" id="ARBA00022559"/>
    </source>
</evidence>
<evidence type="ECO:0000256" key="22">
    <source>
        <dbReference type="RuleBase" id="RU362060"/>
    </source>
</evidence>